<sequence length="85" mass="9752">MILAYPKRFRRPYLNIGPLRMLAESRRDGAVAGLGLLSSAKTRLFDLIELVPNMPWIRLPTTVTEPSRRNVQKRTDKGEWAESKT</sequence>
<dbReference type="AlphaFoldDB" id="A0AAV1RHW0"/>
<evidence type="ECO:0000313" key="3">
    <source>
        <dbReference type="Proteomes" id="UP001314170"/>
    </source>
</evidence>
<protein>
    <submittedName>
        <fullName evidence="2">Uncharacterized protein</fullName>
    </submittedName>
</protein>
<comment type="caution">
    <text evidence="2">The sequence shown here is derived from an EMBL/GenBank/DDBJ whole genome shotgun (WGS) entry which is preliminary data.</text>
</comment>
<dbReference type="Proteomes" id="UP001314170">
    <property type="component" value="Unassembled WGS sequence"/>
</dbReference>
<proteinExistence type="predicted"/>
<gene>
    <name evidence="2" type="ORF">DCAF_LOCUS11206</name>
</gene>
<evidence type="ECO:0000256" key="1">
    <source>
        <dbReference type="SAM" id="MobiDB-lite"/>
    </source>
</evidence>
<keyword evidence="3" id="KW-1185">Reference proteome</keyword>
<organism evidence="2 3">
    <name type="scientific">Dovyalis caffra</name>
    <dbReference type="NCBI Taxonomy" id="77055"/>
    <lineage>
        <taxon>Eukaryota</taxon>
        <taxon>Viridiplantae</taxon>
        <taxon>Streptophyta</taxon>
        <taxon>Embryophyta</taxon>
        <taxon>Tracheophyta</taxon>
        <taxon>Spermatophyta</taxon>
        <taxon>Magnoliopsida</taxon>
        <taxon>eudicotyledons</taxon>
        <taxon>Gunneridae</taxon>
        <taxon>Pentapetalae</taxon>
        <taxon>rosids</taxon>
        <taxon>fabids</taxon>
        <taxon>Malpighiales</taxon>
        <taxon>Salicaceae</taxon>
        <taxon>Flacourtieae</taxon>
        <taxon>Dovyalis</taxon>
    </lineage>
</organism>
<accession>A0AAV1RHW0</accession>
<name>A0AAV1RHW0_9ROSI</name>
<feature type="compositionally biased region" description="Basic and acidic residues" evidence="1">
    <location>
        <begin position="73"/>
        <end position="85"/>
    </location>
</feature>
<feature type="region of interest" description="Disordered" evidence="1">
    <location>
        <begin position="65"/>
        <end position="85"/>
    </location>
</feature>
<reference evidence="2 3" key="1">
    <citation type="submission" date="2024-01" db="EMBL/GenBank/DDBJ databases">
        <authorList>
            <person name="Waweru B."/>
        </authorList>
    </citation>
    <scope>NUCLEOTIDE SEQUENCE [LARGE SCALE GENOMIC DNA]</scope>
</reference>
<dbReference type="EMBL" id="CAWUPB010000994">
    <property type="protein sequence ID" value="CAK7336199.1"/>
    <property type="molecule type" value="Genomic_DNA"/>
</dbReference>
<evidence type="ECO:0000313" key="2">
    <source>
        <dbReference type="EMBL" id="CAK7336199.1"/>
    </source>
</evidence>